<gene>
    <name evidence="2" type="ORF">J6I44_14940</name>
</gene>
<name>A0ABT3PQN1_9BACT</name>
<protein>
    <submittedName>
        <fullName evidence="2">LysM peptidoglycan-binding domain-containing protein</fullName>
    </submittedName>
</protein>
<evidence type="ECO:0000259" key="1">
    <source>
        <dbReference type="PROSITE" id="PS51782"/>
    </source>
</evidence>
<proteinExistence type="predicted"/>
<keyword evidence="3" id="KW-1185">Reference proteome</keyword>
<accession>A0ABT3PQN1</accession>
<dbReference type="InterPro" id="IPR018392">
    <property type="entry name" value="LysM"/>
</dbReference>
<comment type="caution">
    <text evidence="2">The sequence shown here is derived from an EMBL/GenBank/DDBJ whole genome shotgun (WGS) entry which is preliminary data.</text>
</comment>
<dbReference type="Proteomes" id="UP001207918">
    <property type="component" value="Unassembled WGS sequence"/>
</dbReference>
<evidence type="ECO:0000313" key="3">
    <source>
        <dbReference type="Proteomes" id="UP001207918"/>
    </source>
</evidence>
<dbReference type="EMBL" id="JAGGJA010000010">
    <property type="protein sequence ID" value="MCW9708159.1"/>
    <property type="molecule type" value="Genomic_DNA"/>
</dbReference>
<feature type="domain" description="LysM" evidence="1">
    <location>
        <begin position="173"/>
        <end position="220"/>
    </location>
</feature>
<dbReference type="PROSITE" id="PS51782">
    <property type="entry name" value="LYSM"/>
    <property type="match status" value="1"/>
</dbReference>
<evidence type="ECO:0000313" key="2">
    <source>
        <dbReference type="EMBL" id="MCW9708159.1"/>
    </source>
</evidence>
<dbReference type="Pfam" id="PF19266">
    <property type="entry name" value="CIS_tube"/>
    <property type="match status" value="1"/>
</dbReference>
<reference evidence="2 3" key="1">
    <citation type="submission" date="2021-03" db="EMBL/GenBank/DDBJ databases">
        <title>Aliifodinibius sp. nov., a new bacterium isolated from saline soil.</title>
        <authorList>
            <person name="Galisteo C."/>
            <person name="De La Haba R."/>
            <person name="Sanchez-Porro C."/>
            <person name="Ventosa A."/>
        </authorList>
    </citation>
    <scope>NUCLEOTIDE SEQUENCE [LARGE SCALE GENOMIC DNA]</scope>
    <source>
        <strain evidence="2 3">1BSP15-2V2</strain>
    </source>
</reference>
<sequence>MPPANSNTGELVKLKIISFKDATYDQKDKEFNVMFNPQEYTLKYNIDSDSSQGMGTSGSDQTFKKITPEDLSLEFMIDGTGATGEVVNVPNKVIEFLDVTYNYKGDEHRPRYLRISWGTLVFKCVLKSASVKYTLFKPDGTPIRAKLNTTFGQFKEDELRAAEESDSSPDLTHRRTVQDGDTLPLMCYRIYGDSKYYLQVAAANGLTNFRNLEAGQEIYFPPLTD</sequence>
<dbReference type="CDD" id="cd00118">
    <property type="entry name" value="LysM"/>
    <property type="match status" value="1"/>
</dbReference>
<organism evidence="2 3">
    <name type="scientific">Fodinibius salsisoli</name>
    <dbReference type="NCBI Taxonomy" id="2820877"/>
    <lineage>
        <taxon>Bacteria</taxon>
        <taxon>Pseudomonadati</taxon>
        <taxon>Balneolota</taxon>
        <taxon>Balneolia</taxon>
        <taxon>Balneolales</taxon>
        <taxon>Balneolaceae</taxon>
        <taxon>Fodinibius</taxon>
    </lineage>
</organism>
<dbReference type="InterPro" id="IPR045361">
    <property type="entry name" value="CIS_tube_prot_N"/>
</dbReference>
<dbReference type="RefSeq" id="WP_265766945.1">
    <property type="nucleotide sequence ID" value="NZ_JAGGJA010000010.1"/>
</dbReference>